<organism evidence="2 3">
    <name type="scientific">Effrenium voratum</name>
    <dbReference type="NCBI Taxonomy" id="2562239"/>
    <lineage>
        <taxon>Eukaryota</taxon>
        <taxon>Sar</taxon>
        <taxon>Alveolata</taxon>
        <taxon>Dinophyceae</taxon>
        <taxon>Suessiales</taxon>
        <taxon>Symbiodiniaceae</taxon>
        <taxon>Effrenium</taxon>
    </lineage>
</organism>
<dbReference type="AlphaFoldDB" id="A0AA36HYG6"/>
<dbReference type="Proteomes" id="UP001178507">
    <property type="component" value="Unassembled WGS sequence"/>
</dbReference>
<keyword evidence="1" id="KW-0175">Coiled coil</keyword>
<evidence type="ECO:0000313" key="3">
    <source>
        <dbReference type="Proteomes" id="UP001178507"/>
    </source>
</evidence>
<accession>A0AA36HYG6</accession>
<evidence type="ECO:0000313" key="2">
    <source>
        <dbReference type="EMBL" id="CAJ1377678.1"/>
    </source>
</evidence>
<comment type="caution">
    <text evidence="2">The sequence shown here is derived from an EMBL/GenBank/DDBJ whole genome shotgun (WGS) entry which is preliminary data.</text>
</comment>
<protein>
    <submittedName>
        <fullName evidence="2">Uncharacterized protein</fullName>
    </submittedName>
</protein>
<feature type="coiled-coil region" evidence="1">
    <location>
        <begin position="227"/>
        <end position="268"/>
    </location>
</feature>
<reference evidence="2" key="1">
    <citation type="submission" date="2023-08" db="EMBL/GenBank/DDBJ databases">
        <authorList>
            <person name="Chen Y."/>
            <person name="Shah S."/>
            <person name="Dougan E. K."/>
            <person name="Thang M."/>
            <person name="Chan C."/>
        </authorList>
    </citation>
    <scope>NUCLEOTIDE SEQUENCE</scope>
</reference>
<gene>
    <name evidence="2" type="ORF">EVOR1521_LOCUS6409</name>
</gene>
<evidence type="ECO:0000256" key="1">
    <source>
        <dbReference type="SAM" id="Coils"/>
    </source>
</evidence>
<dbReference type="EMBL" id="CAUJNA010000480">
    <property type="protein sequence ID" value="CAJ1377678.1"/>
    <property type="molecule type" value="Genomic_DNA"/>
</dbReference>
<keyword evidence="3" id="KW-1185">Reference proteome</keyword>
<sequence length="279" mass="30022">MSLKLTRGAWASALACVSEAPEALEGIFFGFPGGPCISFRLLGCAGAGVDATETRLSAAAKALVAEKKALGERPMAWASLQRSKQAKESVRRLHEAFSKELQGSEEVAVGCLIICPRGQQAQLVQHAVAVAGPDLQPIQLLLAADPPKPKQQAPGLPAGGKLQEALKRCEPGLRKAGDLLEQAVTDALEELQGSPRGVKRFFQERAAAGKFARTNDAEKAPGQRSHEQFLEEENAALSKQNLQLQKELDEALRQLESLKSKMTADRLRSRLVLEACAKR</sequence>
<name>A0AA36HYG6_9DINO</name>
<proteinExistence type="predicted"/>